<sequence>MEECAMERGSSLIPCVLYRDAPAAITWLCQVFGFHEQLRVSAGNGLIEHAQLIHGSGMLMLGSLKDNDYGRQMREPKAVGGNTQSLYLVVEDTDAVYARVQQAGGEILIPIKDEEYGGRGFTCRDLEGHLWSVGSYQPWDE</sequence>
<dbReference type="PANTHER" id="PTHR34109">
    <property type="entry name" value="BNAUNNG04460D PROTEIN-RELATED"/>
    <property type="match status" value="1"/>
</dbReference>
<dbReference type="Gene3D" id="3.30.720.110">
    <property type="match status" value="1"/>
</dbReference>
<dbReference type="PROSITE" id="PS51819">
    <property type="entry name" value="VOC"/>
    <property type="match status" value="1"/>
</dbReference>
<dbReference type="Gene3D" id="3.30.720.120">
    <property type="match status" value="1"/>
</dbReference>
<dbReference type="SUPFAM" id="SSF54593">
    <property type="entry name" value="Glyoxalase/Bleomycin resistance protein/Dihydroxybiphenyl dioxygenase"/>
    <property type="match status" value="1"/>
</dbReference>
<proteinExistence type="predicted"/>
<dbReference type="AlphaFoldDB" id="A0A7W4LME0"/>
<dbReference type="Proteomes" id="UP000542720">
    <property type="component" value="Unassembled WGS sequence"/>
</dbReference>
<reference evidence="2 3" key="1">
    <citation type="submission" date="2020-08" db="EMBL/GenBank/DDBJ databases">
        <authorList>
            <person name="Kim C.M."/>
        </authorList>
    </citation>
    <scope>NUCLEOTIDE SEQUENCE [LARGE SCALE GENOMIC DNA]</scope>
    <source>
        <strain evidence="2 3">UL070</strain>
    </source>
</reference>
<keyword evidence="3" id="KW-1185">Reference proteome</keyword>
<evidence type="ECO:0000259" key="1">
    <source>
        <dbReference type="PROSITE" id="PS51819"/>
    </source>
</evidence>
<protein>
    <submittedName>
        <fullName evidence="2">VOC family protein</fullName>
    </submittedName>
</protein>
<evidence type="ECO:0000313" key="3">
    <source>
        <dbReference type="Proteomes" id="UP000542720"/>
    </source>
</evidence>
<dbReference type="EMBL" id="JACJUD010000003">
    <property type="protein sequence ID" value="MBB2495805.1"/>
    <property type="molecule type" value="Genomic_DNA"/>
</dbReference>
<feature type="domain" description="VOC" evidence="1">
    <location>
        <begin position="9"/>
        <end position="136"/>
    </location>
</feature>
<organism evidence="2 3">
    <name type="scientific">Aquipseudomonas ullengensis</name>
    <dbReference type="NCBI Taxonomy" id="2759166"/>
    <lineage>
        <taxon>Bacteria</taxon>
        <taxon>Pseudomonadati</taxon>
        <taxon>Pseudomonadota</taxon>
        <taxon>Gammaproteobacteria</taxon>
        <taxon>Pseudomonadales</taxon>
        <taxon>Pseudomonadaceae</taxon>
        <taxon>Aquipseudomonas</taxon>
    </lineage>
</organism>
<name>A0A7W4LME0_9GAMM</name>
<dbReference type="InterPro" id="IPR029068">
    <property type="entry name" value="Glyas_Bleomycin-R_OHBP_Dase"/>
</dbReference>
<comment type="caution">
    <text evidence="2">The sequence shown here is derived from an EMBL/GenBank/DDBJ whole genome shotgun (WGS) entry which is preliminary data.</text>
</comment>
<dbReference type="Pfam" id="PF00903">
    <property type="entry name" value="Glyoxalase"/>
    <property type="match status" value="1"/>
</dbReference>
<dbReference type="InterPro" id="IPR037523">
    <property type="entry name" value="VOC_core"/>
</dbReference>
<accession>A0A7W4LME0</accession>
<evidence type="ECO:0000313" key="2">
    <source>
        <dbReference type="EMBL" id="MBB2495805.1"/>
    </source>
</evidence>
<dbReference type="PANTHER" id="PTHR34109:SF1">
    <property type="entry name" value="VOC DOMAIN-CONTAINING PROTEIN"/>
    <property type="match status" value="1"/>
</dbReference>
<gene>
    <name evidence="2" type="ORF">H3H51_12320</name>
</gene>
<dbReference type="InterPro" id="IPR004360">
    <property type="entry name" value="Glyas_Fos-R_dOase_dom"/>
</dbReference>